<accession>A0A501PT20</accession>
<reference evidence="3" key="1">
    <citation type="submission" date="2019-06" db="EMBL/GenBank/DDBJ databases">
        <title>The complete genome of Emcibacter congregatus ZYLT.</title>
        <authorList>
            <person name="Zhao Z."/>
        </authorList>
    </citation>
    <scope>NUCLEOTIDE SEQUENCE [LARGE SCALE GENOMIC DNA]</scope>
    <source>
        <strain evidence="3">MCCC 1A06723</strain>
    </source>
</reference>
<dbReference type="InterPro" id="IPR045864">
    <property type="entry name" value="aa-tRNA-synth_II/BPL/LPL"/>
</dbReference>
<gene>
    <name evidence="2" type="ORF">FIV46_03770</name>
</gene>
<dbReference type="RefSeq" id="WP_139938514.1">
    <property type="nucleotide sequence ID" value="NZ_JBHSYP010000022.1"/>
</dbReference>
<feature type="domain" description="BPL/LPL catalytic" evidence="1">
    <location>
        <begin position="33"/>
        <end position="236"/>
    </location>
</feature>
<dbReference type="EMBL" id="VFIY01000004">
    <property type="protein sequence ID" value="TPD63202.1"/>
    <property type="molecule type" value="Genomic_DNA"/>
</dbReference>
<proteinExistence type="predicted"/>
<dbReference type="InterPro" id="IPR004143">
    <property type="entry name" value="BPL_LPL_catalytic"/>
</dbReference>
<name>A0A501PT20_9PROT</name>
<keyword evidence="3" id="KW-1185">Reference proteome</keyword>
<dbReference type="SUPFAM" id="SSF55681">
    <property type="entry name" value="Class II aaRS and biotin synthetases"/>
    <property type="match status" value="1"/>
</dbReference>
<organism evidence="2 3">
    <name type="scientific">Emcibacter nanhaiensis</name>
    <dbReference type="NCBI Taxonomy" id="1505037"/>
    <lineage>
        <taxon>Bacteria</taxon>
        <taxon>Pseudomonadati</taxon>
        <taxon>Pseudomonadota</taxon>
        <taxon>Alphaproteobacteria</taxon>
        <taxon>Emcibacterales</taxon>
        <taxon>Emcibacteraceae</taxon>
        <taxon>Emcibacter</taxon>
    </lineage>
</organism>
<dbReference type="PANTHER" id="PTHR43679:SF2">
    <property type="entry name" value="OCTANOYL-[GCVH]:PROTEIN N-OCTANOYLTRANSFERASE"/>
    <property type="match status" value="1"/>
</dbReference>
<evidence type="ECO:0000313" key="3">
    <source>
        <dbReference type="Proteomes" id="UP000319148"/>
    </source>
</evidence>
<dbReference type="Gene3D" id="3.30.930.10">
    <property type="entry name" value="Bira Bifunctional Protein, Domain 2"/>
    <property type="match status" value="1"/>
</dbReference>
<dbReference type="PANTHER" id="PTHR43679">
    <property type="entry name" value="OCTANOYLTRANSFERASE LIPM-RELATED"/>
    <property type="match status" value="1"/>
</dbReference>
<dbReference type="PROSITE" id="PS51733">
    <property type="entry name" value="BPL_LPL_CATALYTIC"/>
    <property type="match status" value="1"/>
</dbReference>
<protein>
    <recommendedName>
        <fullName evidence="1">BPL/LPL catalytic domain-containing protein</fullName>
    </recommendedName>
</protein>
<dbReference type="Proteomes" id="UP000319148">
    <property type="component" value="Unassembled WGS sequence"/>
</dbReference>
<comment type="caution">
    <text evidence="2">The sequence shown here is derived from an EMBL/GenBank/DDBJ whole genome shotgun (WGS) entry which is preliminary data.</text>
</comment>
<evidence type="ECO:0000313" key="2">
    <source>
        <dbReference type="EMBL" id="TPD63202.1"/>
    </source>
</evidence>
<dbReference type="InterPro" id="IPR050664">
    <property type="entry name" value="Octanoyltrans_LipM/LipL"/>
</dbReference>
<evidence type="ECO:0000259" key="1">
    <source>
        <dbReference type="PROSITE" id="PS51733"/>
    </source>
</evidence>
<dbReference type="OrthoDB" id="7364083at2"/>
<sequence>MFDSFTLRTDQENSSAGVAVEEDTRLLTEVHETAGQPVIRLWTNSPSIVVPTRDSRLPEFEQARTTMQQHGYEVAVRSSGGTAVLHNAQVLNASVIFRTPKADKVSMELGYQKLLDLFDLLVPELAGRAYFASIPGAYCDGDYNLVIDGQKIAGTAQRIKSAGAHIDHRTILAHMSLLVTVDALQMEKVINLYYGALKSEVRVREGVSSSIDQFCTGDISCASIIAAFTEAYPGGTITS</sequence>
<dbReference type="AlphaFoldDB" id="A0A501PT20"/>
<dbReference type="Pfam" id="PF21948">
    <property type="entry name" value="LplA-B_cat"/>
    <property type="match status" value="1"/>
</dbReference>